<proteinExistence type="predicted"/>
<accession>A0AA39FL41</accession>
<dbReference type="EMBL" id="JAQQBR010000340">
    <property type="protein sequence ID" value="KAK0171436.1"/>
    <property type="molecule type" value="Genomic_DNA"/>
</dbReference>
<dbReference type="Proteomes" id="UP001168972">
    <property type="component" value="Unassembled WGS sequence"/>
</dbReference>
<dbReference type="AlphaFoldDB" id="A0AA39FL41"/>
<reference evidence="2" key="1">
    <citation type="journal article" date="2023" name="bioRxiv">
        <title>Scaffold-level genome assemblies of two parasitoid biocontrol wasps reveal the parthenogenesis mechanism and an associated novel virus.</title>
        <authorList>
            <person name="Inwood S."/>
            <person name="Skelly J."/>
            <person name="Guhlin J."/>
            <person name="Harrop T."/>
            <person name="Goldson S."/>
            <person name="Dearden P."/>
        </authorList>
    </citation>
    <scope>NUCLEOTIDE SEQUENCE</scope>
    <source>
        <strain evidence="2">Lincoln</strain>
        <tissue evidence="2">Whole body</tissue>
    </source>
</reference>
<organism evidence="2 3">
    <name type="scientific">Microctonus hyperodae</name>
    <name type="common">Parasitoid wasp</name>
    <dbReference type="NCBI Taxonomy" id="165561"/>
    <lineage>
        <taxon>Eukaryota</taxon>
        <taxon>Metazoa</taxon>
        <taxon>Ecdysozoa</taxon>
        <taxon>Arthropoda</taxon>
        <taxon>Hexapoda</taxon>
        <taxon>Insecta</taxon>
        <taxon>Pterygota</taxon>
        <taxon>Neoptera</taxon>
        <taxon>Endopterygota</taxon>
        <taxon>Hymenoptera</taxon>
        <taxon>Apocrita</taxon>
        <taxon>Ichneumonoidea</taxon>
        <taxon>Braconidae</taxon>
        <taxon>Euphorinae</taxon>
        <taxon>Microctonus</taxon>
    </lineage>
</organism>
<feature type="compositionally biased region" description="Basic residues" evidence="1">
    <location>
        <begin position="108"/>
        <end position="126"/>
    </location>
</feature>
<evidence type="ECO:0000313" key="2">
    <source>
        <dbReference type="EMBL" id="KAK0171436.1"/>
    </source>
</evidence>
<feature type="region of interest" description="Disordered" evidence="1">
    <location>
        <begin position="106"/>
        <end position="129"/>
    </location>
</feature>
<evidence type="ECO:0000313" key="3">
    <source>
        <dbReference type="Proteomes" id="UP001168972"/>
    </source>
</evidence>
<sequence>SSISSSSSSGGGGGGDSSGSSDGCGRERGENGPRQERKKGSGWGLTPAEDTTSLIINSYNNSNDSLLLPTQNAPEMVLQMLDTLVTAQEPFYADYPSYHEQDTITTHPHNHHQHHHHHHHHQHHHQQHNDISRVIPPVSLDATTHTPGIISLNGG</sequence>
<evidence type="ECO:0000256" key="1">
    <source>
        <dbReference type="SAM" id="MobiDB-lite"/>
    </source>
</evidence>
<feature type="compositionally biased region" description="Basic and acidic residues" evidence="1">
    <location>
        <begin position="24"/>
        <end position="39"/>
    </location>
</feature>
<gene>
    <name evidence="2" type="ORF">PV327_011312</name>
</gene>
<keyword evidence="3" id="KW-1185">Reference proteome</keyword>
<protein>
    <submittedName>
        <fullName evidence="2">Uncharacterized protein</fullName>
    </submittedName>
</protein>
<reference evidence="2" key="2">
    <citation type="submission" date="2023-03" db="EMBL/GenBank/DDBJ databases">
        <authorList>
            <person name="Inwood S.N."/>
            <person name="Skelly J.G."/>
            <person name="Guhlin J."/>
            <person name="Harrop T.W.R."/>
            <person name="Goldson S.G."/>
            <person name="Dearden P.K."/>
        </authorList>
    </citation>
    <scope>NUCLEOTIDE SEQUENCE</scope>
    <source>
        <strain evidence="2">Lincoln</strain>
        <tissue evidence="2">Whole body</tissue>
    </source>
</reference>
<feature type="region of interest" description="Disordered" evidence="1">
    <location>
        <begin position="1"/>
        <end position="48"/>
    </location>
</feature>
<comment type="caution">
    <text evidence="2">The sequence shown here is derived from an EMBL/GenBank/DDBJ whole genome shotgun (WGS) entry which is preliminary data.</text>
</comment>
<feature type="non-terminal residue" evidence="2">
    <location>
        <position position="155"/>
    </location>
</feature>
<name>A0AA39FL41_MICHY</name>